<name>A0A834UES0_VESPE</name>
<keyword evidence="3" id="KW-1185">Reference proteome</keyword>
<evidence type="ECO:0000313" key="2">
    <source>
        <dbReference type="EMBL" id="KAF7434872.1"/>
    </source>
</evidence>
<evidence type="ECO:0000313" key="3">
    <source>
        <dbReference type="Proteomes" id="UP000600918"/>
    </source>
</evidence>
<gene>
    <name evidence="2" type="ORF">H0235_003063</name>
</gene>
<evidence type="ECO:0000256" key="1">
    <source>
        <dbReference type="SAM" id="MobiDB-lite"/>
    </source>
</evidence>
<dbReference type="AlphaFoldDB" id="A0A834UES0"/>
<comment type="caution">
    <text evidence="2">The sequence shown here is derived from an EMBL/GenBank/DDBJ whole genome shotgun (WGS) entry which is preliminary data.</text>
</comment>
<dbReference type="Proteomes" id="UP000600918">
    <property type="component" value="Unassembled WGS sequence"/>
</dbReference>
<reference evidence="2" key="1">
    <citation type="journal article" date="2020" name="G3 (Bethesda)">
        <title>High-Quality Assemblies for Three Invasive Social Wasps from the &lt;i&gt;Vespula&lt;/i&gt; Genus.</title>
        <authorList>
            <person name="Harrop T.W.R."/>
            <person name="Guhlin J."/>
            <person name="McLaughlin G.M."/>
            <person name="Permina E."/>
            <person name="Stockwell P."/>
            <person name="Gilligan J."/>
            <person name="Le Lec M.F."/>
            <person name="Gruber M.A.M."/>
            <person name="Quinn O."/>
            <person name="Lovegrove M."/>
            <person name="Duncan E.J."/>
            <person name="Remnant E.J."/>
            <person name="Van Eeckhoven J."/>
            <person name="Graham B."/>
            <person name="Knapp R.A."/>
            <person name="Langford K.W."/>
            <person name="Kronenberg Z."/>
            <person name="Press M.O."/>
            <person name="Eacker S.M."/>
            <person name="Wilson-Rankin E.E."/>
            <person name="Purcell J."/>
            <person name="Lester P.J."/>
            <person name="Dearden P.K."/>
        </authorList>
    </citation>
    <scope>NUCLEOTIDE SEQUENCE</scope>
    <source>
        <strain evidence="2">Volc-1</strain>
    </source>
</reference>
<feature type="compositionally biased region" description="Basic and acidic residues" evidence="1">
    <location>
        <begin position="90"/>
        <end position="99"/>
    </location>
</feature>
<accession>A0A834UES0</accession>
<dbReference type="EMBL" id="JACSDY010000002">
    <property type="protein sequence ID" value="KAF7434872.1"/>
    <property type="molecule type" value="Genomic_DNA"/>
</dbReference>
<proteinExistence type="predicted"/>
<protein>
    <submittedName>
        <fullName evidence="2">Uncharacterized protein</fullName>
    </submittedName>
</protein>
<feature type="region of interest" description="Disordered" evidence="1">
    <location>
        <begin position="90"/>
        <end position="115"/>
    </location>
</feature>
<organism evidence="2 3">
    <name type="scientific">Vespula pensylvanica</name>
    <name type="common">Western yellow jacket</name>
    <name type="synonym">Wasp</name>
    <dbReference type="NCBI Taxonomy" id="30213"/>
    <lineage>
        <taxon>Eukaryota</taxon>
        <taxon>Metazoa</taxon>
        <taxon>Ecdysozoa</taxon>
        <taxon>Arthropoda</taxon>
        <taxon>Hexapoda</taxon>
        <taxon>Insecta</taxon>
        <taxon>Pterygota</taxon>
        <taxon>Neoptera</taxon>
        <taxon>Endopterygota</taxon>
        <taxon>Hymenoptera</taxon>
        <taxon>Apocrita</taxon>
        <taxon>Aculeata</taxon>
        <taxon>Vespoidea</taxon>
        <taxon>Vespidae</taxon>
        <taxon>Vespinae</taxon>
        <taxon>Vespula</taxon>
    </lineage>
</organism>
<sequence length="115" mass="12556">MSDAKGLPWSSTSVDDVLLDRKVRRIKVVEGDREVVDVGSTCGVIRPPLGLVRLAFTGARISLVKWKSMATQGFPRKVDAVGEVDGSADRRKTFLEKGNRKGGKTQQAAEMEDPE</sequence>